<reference evidence="3 4" key="1">
    <citation type="submission" date="2018-01" db="EMBL/GenBank/DDBJ databases">
        <title>The draft genome sequence of Halioglobus japonicus S1-36.</title>
        <authorList>
            <person name="Du Z.-J."/>
            <person name="Shi M.-J."/>
        </authorList>
    </citation>
    <scope>NUCLEOTIDE SEQUENCE [LARGE SCALE GENOMIC DNA]</scope>
    <source>
        <strain evidence="3 4">S1-36</strain>
    </source>
</reference>
<organism evidence="3 4">
    <name type="scientific">Halioglobus japonicus</name>
    <dbReference type="NCBI Taxonomy" id="930805"/>
    <lineage>
        <taxon>Bacteria</taxon>
        <taxon>Pseudomonadati</taxon>
        <taxon>Pseudomonadota</taxon>
        <taxon>Gammaproteobacteria</taxon>
        <taxon>Cellvibrionales</taxon>
        <taxon>Halieaceae</taxon>
        <taxon>Halioglobus</taxon>
    </lineage>
</organism>
<gene>
    <name evidence="3" type="ORF">C0029_04935</name>
</gene>
<dbReference type="InterPro" id="IPR016186">
    <property type="entry name" value="C-type_lectin-like/link_sf"/>
</dbReference>
<feature type="transmembrane region" description="Helical" evidence="1">
    <location>
        <begin position="52"/>
        <end position="69"/>
    </location>
</feature>
<proteinExistence type="predicted"/>
<comment type="caution">
    <text evidence="3">The sequence shown here is derived from an EMBL/GenBank/DDBJ whole genome shotgun (WGS) entry which is preliminary data.</text>
</comment>
<dbReference type="NCBIfam" id="NF033207">
    <property type="entry name" value="midcut_by_XrtH"/>
    <property type="match status" value="1"/>
</dbReference>
<dbReference type="EMBL" id="PKUR01000001">
    <property type="protein sequence ID" value="PLW87912.1"/>
    <property type="molecule type" value="Genomic_DNA"/>
</dbReference>
<feature type="transmembrane region" description="Helical" evidence="1">
    <location>
        <begin position="81"/>
        <end position="100"/>
    </location>
</feature>
<protein>
    <recommendedName>
        <fullName evidence="5">DUF1554 domain-containing protein</fullName>
    </recommendedName>
</protein>
<keyword evidence="1" id="KW-0472">Membrane</keyword>
<evidence type="ECO:0008006" key="5">
    <source>
        <dbReference type="Google" id="ProtNLM"/>
    </source>
</evidence>
<feature type="chain" id="PRO_5043008168" description="DUF1554 domain-containing protein" evidence="2">
    <location>
        <begin position="22"/>
        <end position="343"/>
    </location>
</feature>
<evidence type="ECO:0000256" key="1">
    <source>
        <dbReference type="SAM" id="Phobius"/>
    </source>
</evidence>
<name>A0AAP8MHI4_9GAMM</name>
<sequence>MSIKHAWAAISSLTLSSVAFAQTSGTLTYGPASVTAAPTPVDSVAPAVPVPMPSLLLIPLGVLLALVGYRALRGPQGRKLLSVMLLGAGLTLSALGSLNIPQALASIIPLELDNPEGGEIDLPVEPAQISNTSGVALKLGSLRIDDSCTSQPPPTTQCESGLILESGDSCAVDYDCKKVVFVTSTTQPGNLGGLGGADGICTDLAASAGLQNHGNYKAWLSDSVKDVASRFAPSDYEYRLVDGTVIASGFSDITDGRLREPIDLDEGGTQLPSDYLYAWTGTDKFGNLSDYSGNQVFDTCADWATSIDAFSGNAGYSLSIDIDWTESYLPSCDTLSRLYCFEQ</sequence>
<evidence type="ECO:0000313" key="4">
    <source>
        <dbReference type="Proteomes" id="UP000235162"/>
    </source>
</evidence>
<keyword evidence="2" id="KW-0732">Signal</keyword>
<dbReference type="RefSeq" id="WP_102106149.1">
    <property type="nucleotide sequence ID" value="NZ_BMYL01000001.1"/>
</dbReference>
<dbReference type="SUPFAM" id="SSF56436">
    <property type="entry name" value="C-type lectin-like"/>
    <property type="match status" value="1"/>
</dbReference>
<dbReference type="AlphaFoldDB" id="A0AAP8MHI4"/>
<keyword evidence="1" id="KW-0812">Transmembrane</keyword>
<dbReference type="InterPro" id="IPR016187">
    <property type="entry name" value="CTDL_fold"/>
</dbReference>
<feature type="signal peptide" evidence="2">
    <location>
        <begin position="1"/>
        <end position="21"/>
    </location>
</feature>
<dbReference type="Gene3D" id="3.10.100.10">
    <property type="entry name" value="Mannose-Binding Protein A, subunit A"/>
    <property type="match status" value="1"/>
</dbReference>
<keyword evidence="1" id="KW-1133">Transmembrane helix</keyword>
<accession>A0AAP8MHI4</accession>
<keyword evidence="4" id="KW-1185">Reference proteome</keyword>
<evidence type="ECO:0000256" key="2">
    <source>
        <dbReference type="SAM" id="SignalP"/>
    </source>
</evidence>
<evidence type="ECO:0000313" key="3">
    <source>
        <dbReference type="EMBL" id="PLW87912.1"/>
    </source>
</evidence>
<dbReference type="Proteomes" id="UP000235162">
    <property type="component" value="Unassembled WGS sequence"/>
</dbReference>